<gene>
    <name evidence="2" type="ORF">GCM10007036_18510</name>
</gene>
<proteinExistence type="predicted"/>
<sequence>MTLFVPVKEGRVIDTRASLEAEANPGYSLVAQPTPVRRLDAWRLDDVAVIKIDVEGHEAAVLAGARETILRNRPALVVEIEERHHPGRSSSIVDDLVANGYRAHYIEGGEVVGADVIDFVRLQPPALAKSPDGAFDSGYVNNFLFLPREGRTQVL</sequence>
<dbReference type="InterPro" id="IPR029063">
    <property type="entry name" value="SAM-dependent_MTases_sf"/>
</dbReference>
<dbReference type="Proteomes" id="UP000603912">
    <property type="component" value="Unassembled WGS sequence"/>
</dbReference>
<dbReference type="Gene3D" id="3.40.50.150">
    <property type="entry name" value="Vaccinia Virus protein VP39"/>
    <property type="match status" value="1"/>
</dbReference>
<evidence type="ECO:0000313" key="3">
    <source>
        <dbReference type="Proteomes" id="UP000603912"/>
    </source>
</evidence>
<organism evidence="2 3">
    <name type="scientific">Alsobacter metallidurans</name>
    <dbReference type="NCBI Taxonomy" id="340221"/>
    <lineage>
        <taxon>Bacteria</taxon>
        <taxon>Pseudomonadati</taxon>
        <taxon>Pseudomonadota</taxon>
        <taxon>Alphaproteobacteria</taxon>
        <taxon>Hyphomicrobiales</taxon>
        <taxon>Alsobacteraceae</taxon>
        <taxon>Alsobacter</taxon>
    </lineage>
</organism>
<dbReference type="AlphaFoldDB" id="A0A917MHJ4"/>
<comment type="caution">
    <text evidence="2">The sequence shown here is derived from an EMBL/GenBank/DDBJ whole genome shotgun (WGS) entry which is preliminary data.</text>
</comment>
<dbReference type="EMBL" id="BMES01000001">
    <property type="protein sequence ID" value="GGH17223.1"/>
    <property type="molecule type" value="Genomic_DNA"/>
</dbReference>
<dbReference type="InterPro" id="IPR006342">
    <property type="entry name" value="FkbM_mtfrase"/>
</dbReference>
<dbReference type="Pfam" id="PF05050">
    <property type="entry name" value="Methyltransf_21"/>
    <property type="match status" value="1"/>
</dbReference>
<evidence type="ECO:0000259" key="1">
    <source>
        <dbReference type="Pfam" id="PF05050"/>
    </source>
</evidence>
<reference evidence="2" key="2">
    <citation type="submission" date="2020-09" db="EMBL/GenBank/DDBJ databases">
        <authorList>
            <person name="Sun Q."/>
            <person name="Zhou Y."/>
        </authorList>
    </citation>
    <scope>NUCLEOTIDE SEQUENCE</scope>
    <source>
        <strain evidence="2">CGMCC 1.12214</strain>
    </source>
</reference>
<name>A0A917MHJ4_9HYPH</name>
<dbReference type="NCBIfam" id="TIGR01444">
    <property type="entry name" value="fkbM_fam"/>
    <property type="match status" value="1"/>
</dbReference>
<dbReference type="SUPFAM" id="SSF53335">
    <property type="entry name" value="S-adenosyl-L-methionine-dependent methyltransferases"/>
    <property type="match status" value="1"/>
</dbReference>
<reference evidence="2" key="1">
    <citation type="journal article" date="2014" name="Int. J. Syst. Evol. Microbiol.">
        <title>Complete genome sequence of Corynebacterium casei LMG S-19264T (=DSM 44701T), isolated from a smear-ripened cheese.</title>
        <authorList>
            <consortium name="US DOE Joint Genome Institute (JGI-PGF)"/>
            <person name="Walter F."/>
            <person name="Albersmeier A."/>
            <person name="Kalinowski J."/>
            <person name="Ruckert C."/>
        </authorList>
    </citation>
    <scope>NUCLEOTIDE SEQUENCE</scope>
    <source>
        <strain evidence="2">CGMCC 1.12214</strain>
    </source>
</reference>
<feature type="domain" description="Methyltransferase FkbM" evidence="1">
    <location>
        <begin position="15"/>
        <end position="87"/>
    </location>
</feature>
<evidence type="ECO:0000313" key="2">
    <source>
        <dbReference type="EMBL" id="GGH17223.1"/>
    </source>
</evidence>
<keyword evidence="3" id="KW-1185">Reference proteome</keyword>
<protein>
    <recommendedName>
        <fullName evidence="1">Methyltransferase FkbM domain-containing protein</fullName>
    </recommendedName>
</protein>
<accession>A0A917MHJ4</accession>